<dbReference type="EMBL" id="JAROCD010000013">
    <property type="protein sequence ID" value="MDN4604333.1"/>
    <property type="molecule type" value="Genomic_DNA"/>
</dbReference>
<feature type="domain" description="Aminoglycoside phosphotransferase" evidence="1">
    <location>
        <begin position="15"/>
        <end position="233"/>
    </location>
</feature>
<evidence type="ECO:0000313" key="3">
    <source>
        <dbReference type="Proteomes" id="UP001174205"/>
    </source>
</evidence>
<accession>A0ABT8JHN1</accession>
<keyword evidence="3" id="KW-1185">Reference proteome</keyword>
<dbReference type="Pfam" id="PF01636">
    <property type="entry name" value="APH"/>
    <property type="match status" value="1"/>
</dbReference>
<organism evidence="2 3">
    <name type="scientific">Paenibacillus vandeheii</name>
    <dbReference type="NCBI Taxonomy" id="3035917"/>
    <lineage>
        <taxon>Bacteria</taxon>
        <taxon>Bacillati</taxon>
        <taxon>Bacillota</taxon>
        <taxon>Bacilli</taxon>
        <taxon>Bacillales</taxon>
        <taxon>Paenibacillaceae</taxon>
        <taxon>Paenibacillus</taxon>
    </lineage>
</organism>
<dbReference type="InterPro" id="IPR002575">
    <property type="entry name" value="Aminoglycoside_PTrfase"/>
</dbReference>
<comment type="caution">
    <text evidence="2">The sequence shown here is derived from an EMBL/GenBank/DDBJ whole genome shotgun (WGS) entry which is preliminary data.</text>
</comment>
<proteinExistence type="predicted"/>
<gene>
    <name evidence="2" type="ORF">P5G61_24115</name>
</gene>
<dbReference type="SUPFAM" id="SSF56112">
    <property type="entry name" value="Protein kinase-like (PK-like)"/>
    <property type="match status" value="1"/>
</dbReference>
<dbReference type="InterPro" id="IPR011009">
    <property type="entry name" value="Kinase-like_dom_sf"/>
</dbReference>
<protein>
    <submittedName>
        <fullName evidence="2">Phosphotransferase</fullName>
    </submittedName>
</protein>
<sequence>MAEQYDIGNILACNSIQEGNSSKAMLVQTSYGKFVLRKLRNVQQAWAEQEMYKVMATVNLSPSMVEAKDGLPYMTYKGEFYNLQFYVENVLLRSQINVDFVRLGQVISLFHRVTSHLEITEQADRFALPRLWSEVSREVTASSSECIRSLQEHTEQCMEYKELFKAVIHGDLGIWNLLFTEESIHIIDVGEARRGDIHFDQAAALTSSTLSSVTERELSEIVADFEQGYAQGGNYFSRKSLYEQMHLWVVRGILAVMREKGMVCQTIPYVQRNLQLLEKFKHVLC</sequence>
<dbReference type="Proteomes" id="UP001174205">
    <property type="component" value="Unassembled WGS sequence"/>
</dbReference>
<reference evidence="2" key="1">
    <citation type="submission" date="2023-03" db="EMBL/GenBank/DDBJ databases">
        <title>MT1 and MT2 Draft Genomes of Novel Species.</title>
        <authorList>
            <person name="Venkateswaran K."/>
        </authorList>
    </citation>
    <scope>NUCLEOTIDE SEQUENCE</scope>
    <source>
        <strain evidence="2">F6_3S_P_1C</strain>
    </source>
</reference>
<evidence type="ECO:0000259" key="1">
    <source>
        <dbReference type="Pfam" id="PF01636"/>
    </source>
</evidence>
<dbReference type="RefSeq" id="WP_301248883.1">
    <property type="nucleotide sequence ID" value="NZ_JAROCD010000013.1"/>
</dbReference>
<name>A0ABT8JHN1_9BACL</name>
<evidence type="ECO:0000313" key="2">
    <source>
        <dbReference type="EMBL" id="MDN4604333.1"/>
    </source>
</evidence>
<dbReference type="Gene3D" id="3.90.1200.10">
    <property type="match status" value="1"/>
</dbReference>